<dbReference type="InterPro" id="IPR050131">
    <property type="entry name" value="Peptidase_S8_subtilisin-like"/>
</dbReference>
<evidence type="ECO:0000313" key="10">
    <source>
        <dbReference type="Proteomes" id="UP000252004"/>
    </source>
</evidence>
<dbReference type="GO" id="GO:0004252">
    <property type="term" value="F:serine-type endopeptidase activity"/>
    <property type="evidence" value="ECO:0007669"/>
    <property type="project" value="UniProtKB-UniRule"/>
</dbReference>
<dbReference type="InterPro" id="IPR022398">
    <property type="entry name" value="Peptidase_S8_His-AS"/>
</dbReference>
<keyword evidence="3 5" id="KW-0378">Hydrolase</keyword>
<dbReference type="InterPro" id="IPR036852">
    <property type="entry name" value="Peptidase_S8/S53_dom_sf"/>
</dbReference>
<dbReference type="EMBL" id="CP030862">
    <property type="protein sequence ID" value="AXE26451.1"/>
    <property type="molecule type" value="Genomic_DNA"/>
</dbReference>
<evidence type="ECO:0000259" key="7">
    <source>
        <dbReference type="Pfam" id="PF00082"/>
    </source>
</evidence>
<dbReference type="SUPFAM" id="SSF54897">
    <property type="entry name" value="Protease propeptides/inhibitors"/>
    <property type="match status" value="1"/>
</dbReference>
<dbReference type="CDD" id="cd04077">
    <property type="entry name" value="Peptidases_S8_PCSK9_ProteinaseK_like"/>
    <property type="match status" value="1"/>
</dbReference>
<feature type="active site" description="Charge relay system" evidence="5">
    <location>
        <position position="164"/>
    </location>
</feature>
<dbReference type="Gene3D" id="3.40.50.200">
    <property type="entry name" value="Peptidase S8/S53 domain"/>
    <property type="match status" value="1"/>
</dbReference>
<dbReference type="PROSITE" id="PS00137">
    <property type="entry name" value="SUBTILASE_HIS"/>
    <property type="match status" value="1"/>
</dbReference>
<keyword evidence="2 5" id="KW-0645">Protease</keyword>
<evidence type="ECO:0000256" key="5">
    <source>
        <dbReference type="PROSITE-ProRule" id="PRU01240"/>
    </source>
</evidence>
<dbReference type="PROSITE" id="PS00136">
    <property type="entry name" value="SUBTILASE_ASP"/>
    <property type="match status" value="1"/>
</dbReference>
<evidence type="ECO:0000256" key="1">
    <source>
        <dbReference type="ARBA" id="ARBA00011073"/>
    </source>
</evidence>
<sequence length="416" mass="41419">MGPVGVACARAGPGCSSIGRMTVFTALLPVAALVVASAVLPGQPAAALSVHRATADYVVVLKDGSSRSPVRAVAAEVEEEGGQVRAVFDTALRGFAVRTTPARAAALAADPRVASVEPDSEFRISGTQDPAPWSLDRLDQRALPLDGAYTYGSTGRGVTAYVIDTGINTAHREFGGRARAGYNGVLLERAADCNGHGTHVAGVLGGAVHGVAKEASLVAVKVANCRGSGKLSSVLRGIEWMVRDAARAKGTPAVANMSMGGKRSRALDTAVTRAVAAGITFTVAAGNAGRNACSHSPSRVPAALTVGASDAADRRASFSNHGSCVDLSAPGVSVTSAWKGSETALARASGTSMAAPHVAGAAALLLAQGRAAGRTPTPAQVAAALVGSAVPGGVTGVPAGTSDLLLHLPALPAPLA</sequence>
<dbReference type="GO" id="GO:0005615">
    <property type="term" value="C:extracellular space"/>
    <property type="evidence" value="ECO:0007669"/>
    <property type="project" value="TreeGrafter"/>
</dbReference>
<dbReference type="InterPro" id="IPR023828">
    <property type="entry name" value="Peptidase_S8_Ser-AS"/>
</dbReference>
<dbReference type="Gene3D" id="3.30.70.80">
    <property type="entry name" value="Peptidase S8 propeptide/proteinase inhibitor I9"/>
    <property type="match status" value="1"/>
</dbReference>
<dbReference type="AlphaFoldDB" id="A0A344U6D0"/>
<evidence type="ECO:0000256" key="6">
    <source>
        <dbReference type="RuleBase" id="RU003355"/>
    </source>
</evidence>
<dbReference type="PRINTS" id="PR00723">
    <property type="entry name" value="SUBTILISIN"/>
</dbReference>
<feature type="domain" description="Peptidase S8/S53" evidence="7">
    <location>
        <begin position="155"/>
        <end position="395"/>
    </location>
</feature>
<name>A0A344U6D0_9ACTN</name>
<evidence type="ECO:0000256" key="2">
    <source>
        <dbReference type="ARBA" id="ARBA00022670"/>
    </source>
</evidence>
<proteinExistence type="inferred from homology"/>
<dbReference type="KEGG" id="sgz:C0216_25995"/>
<dbReference type="SUPFAM" id="SSF52743">
    <property type="entry name" value="Subtilisin-like"/>
    <property type="match status" value="1"/>
</dbReference>
<dbReference type="InterPro" id="IPR000209">
    <property type="entry name" value="Peptidase_S8/S53_dom"/>
</dbReference>
<evidence type="ECO:0000259" key="8">
    <source>
        <dbReference type="Pfam" id="PF05922"/>
    </source>
</evidence>
<dbReference type="PROSITE" id="PS51892">
    <property type="entry name" value="SUBTILASE"/>
    <property type="match status" value="1"/>
</dbReference>
<dbReference type="Proteomes" id="UP000252004">
    <property type="component" value="Chromosome"/>
</dbReference>
<keyword evidence="10" id="KW-1185">Reference proteome</keyword>
<protein>
    <submittedName>
        <fullName evidence="9">S8 family peptidase</fullName>
    </submittedName>
</protein>
<evidence type="ECO:0000256" key="4">
    <source>
        <dbReference type="ARBA" id="ARBA00022825"/>
    </source>
</evidence>
<dbReference type="InterPro" id="IPR037045">
    <property type="entry name" value="S8pro/Inhibitor_I9_sf"/>
</dbReference>
<accession>A0A344U6D0</accession>
<reference evidence="9 10" key="1">
    <citation type="submission" date="2018-01" db="EMBL/GenBank/DDBJ databases">
        <title>Draft genome Sequence of streptomyces globosus LZH-48.</title>
        <authorList>
            <person name="Ran K."/>
            <person name="Li Z."/>
            <person name="Wei S."/>
            <person name="Dong R."/>
        </authorList>
    </citation>
    <scope>NUCLEOTIDE SEQUENCE [LARGE SCALE GENOMIC DNA]</scope>
    <source>
        <strain evidence="9 10">LZH-48</strain>
    </source>
</reference>
<comment type="similarity">
    <text evidence="1 5 6">Belongs to the peptidase S8 family.</text>
</comment>
<dbReference type="InterPro" id="IPR023827">
    <property type="entry name" value="Peptidase_S8_Asp-AS"/>
</dbReference>
<dbReference type="Pfam" id="PF00082">
    <property type="entry name" value="Peptidase_S8"/>
    <property type="match status" value="1"/>
</dbReference>
<dbReference type="OrthoDB" id="9798386at2"/>
<dbReference type="InterPro" id="IPR034193">
    <property type="entry name" value="PCSK9_ProteinaseK-like"/>
</dbReference>
<gene>
    <name evidence="9" type="ORF">C0216_25995</name>
</gene>
<feature type="domain" description="Inhibitor I9" evidence="8">
    <location>
        <begin position="57"/>
        <end position="123"/>
    </location>
</feature>
<evidence type="ECO:0000313" key="9">
    <source>
        <dbReference type="EMBL" id="AXE26451.1"/>
    </source>
</evidence>
<dbReference type="PANTHER" id="PTHR43806:SF11">
    <property type="entry name" value="CEREVISIN-RELATED"/>
    <property type="match status" value="1"/>
</dbReference>
<evidence type="ECO:0000256" key="3">
    <source>
        <dbReference type="ARBA" id="ARBA00022801"/>
    </source>
</evidence>
<dbReference type="GO" id="GO:0006508">
    <property type="term" value="P:proteolysis"/>
    <property type="evidence" value="ECO:0007669"/>
    <property type="project" value="UniProtKB-KW"/>
</dbReference>
<dbReference type="FunFam" id="3.40.50.200:FF:000014">
    <property type="entry name" value="Proteinase K"/>
    <property type="match status" value="1"/>
</dbReference>
<organism evidence="9 10">
    <name type="scientific">Streptomyces globosus</name>
    <dbReference type="NCBI Taxonomy" id="68209"/>
    <lineage>
        <taxon>Bacteria</taxon>
        <taxon>Bacillati</taxon>
        <taxon>Actinomycetota</taxon>
        <taxon>Actinomycetes</taxon>
        <taxon>Kitasatosporales</taxon>
        <taxon>Streptomycetaceae</taxon>
        <taxon>Streptomyces</taxon>
    </lineage>
</organism>
<feature type="active site" description="Charge relay system" evidence="5">
    <location>
        <position position="352"/>
    </location>
</feature>
<dbReference type="InterPro" id="IPR010259">
    <property type="entry name" value="S8pro/Inhibitor_I9"/>
</dbReference>
<dbReference type="PANTHER" id="PTHR43806">
    <property type="entry name" value="PEPTIDASE S8"/>
    <property type="match status" value="1"/>
</dbReference>
<dbReference type="InterPro" id="IPR015500">
    <property type="entry name" value="Peptidase_S8_subtilisin-rel"/>
</dbReference>
<keyword evidence="4 5" id="KW-0720">Serine protease</keyword>
<dbReference type="Pfam" id="PF05922">
    <property type="entry name" value="Inhibitor_I9"/>
    <property type="match status" value="1"/>
</dbReference>
<feature type="active site" description="Charge relay system" evidence="5">
    <location>
        <position position="196"/>
    </location>
</feature>
<dbReference type="PROSITE" id="PS00138">
    <property type="entry name" value="SUBTILASE_SER"/>
    <property type="match status" value="1"/>
</dbReference>